<dbReference type="RefSeq" id="XP_003326043.2">
    <property type="nucleotide sequence ID" value="XM_003325995.2"/>
</dbReference>
<evidence type="ECO:0008006" key="5">
    <source>
        <dbReference type="Google" id="ProtNLM"/>
    </source>
</evidence>
<dbReference type="EMBL" id="DS178279">
    <property type="protein sequence ID" value="EFP81624.2"/>
    <property type="molecule type" value="Genomic_DNA"/>
</dbReference>
<dbReference type="HOGENOM" id="CLU_1422041_0_0_1"/>
<name>E3KBB1_PUCGT</name>
<proteinExistence type="predicted"/>
<evidence type="ECO:0000256" key="2">
    <source>
        <dbReference type="SAM" id="SignalP"/>
    </source>
</evidence>
<sequence>MIFSSLITASMVLSLFSSEDDSESLLSDFESQSKEALEAEVKALKDHESADGVSFQDTSISRRNQPFSPNSRIRGQLPKSTSLLHNPRQSTSSSSASDHLSSSSTVDSQLSSRQRSCTVTKTSQRIHTPRTHDGGYILQRDQSVGRRWGRDSENRTLFHKAADHNLVFVDLDLINNRQETEVESRGNDSDM</sequence>
<feature type="signal peptide" evidence="2">
    <location>
        <begin position="1"/>
        <end position="17"/>
    </location>
</feature>
<dbReference type="KEGG" id="pgr:PGTG_07873"/>
<reference evidence="4" key="2">
    <citation type="journal article" date="2011" name="Proc. Natl. Acad. Sci. U.S.A.">
        <title>Obligate biotrophy features unraveled by the genomic analysis of rust fungi.</title>
        <authorList>
            <person name="Duplessis S."/>
            <person name="Cuomo C.A."/>
            <person name="Lin Y.-C."/>
            <person name="Aerts A."/>
            <person name="Tisserant E."/>
            <person name="Veneault-Fourrey C."/>
            <person name="Joly D.L."/>
            <person name="Hacquard S."/>
            <person name="Amselem J."/>
            <person name="Cantarel B.L."/>
            <person name="Chiu R."/>
            <person name="Coutinho P.M."/>
            <person name="Feau N."/>
            <person name="Field M."/>
            <person name="Frey P."/>
            <person name="Gelhaye E."/>
            <person name="Goldberg J."/>
            <person name="Grabherr M.G."/>
            <person name="Kodira C.D."/>
            <person name="Kohler A."/>
            <person name="Kuees U."/>
            <person name="Lindquist E.A."/>
            <person name="Lucas S.M."/>
            <person name="Mago R."/>
            <person name="Mauceli E."/>
            <person name="Morin E."/>
            <person name="Murat C."/>
            <person name="Pangilinan J.L."/>
            <person name="Park R."/>
            <person name="Pearson M."/>
            <person name="Quesneville H."/>
            <person name="Rouhier N."/>
            <person name="Sakthikumar S."/>
            <person name="Salamov A.A."/>
            <person name="Schmutz J."/>
            <person name="Selles B."/>
            <person name="Shapiro H."/>
            <person name="Tanguay P."/>
            <person name="Tuskan G.A."/>
            <person name="Henrissat B."/>
            <person name="Van de Peer Y."/>
            <person name="Rouze P."/>
            <person name="Ellis J.G."/>
            <person name="Dodds P.N."/>
            <person name="Schein J.E."/>
            <person name="Zhong S."/>
            <person name="Hamelin R.C."/>
            <person name="Grigoriev I.V."/>
            <person name="Szabo L.J."/>
            <person name="Martin F."/>
        </authorList>
    </citation>
    <scope>NUCLEOTIDE SEQUENCE [LARGE SCALE GENOMIC DNA]</scope>
    <source>
        <strain evidence="4">CRL 75-36-700-3 / race SCCL</strain>
    </source>
</reference>
<feature type="compositionally biased region" description="Polar residues" evidence="1">
    <location>
        <begin position="113"/>
        <end position="126"/>
    </location>
</feature>
<dbReference type="AlphaFoldDB" id="E3KBB1"/>
<evidence type="ECO:0000313" key="3">
    <source>
        <dbReference type="EMBL" id="EFP81624.2"/>
    </source>
</evidence>
<reference key="1">
    <citation type="submission" date="2007-01" db="EMBL/GenBank/DDBJ databases">
        <title>The Genome Sequence of Puccinia graminis f. sp. tritici Strain CRL 75-36-700-3.</title>
        <authorList>
            <consortium name="The Broad Institute Genome Sequencing Platform"/>
            <person name="Birren B."/>
            <person name="Lander E."/>
            <person name="Galagan J."/>
            <person name="Nusbaum C."/>
            <person name="Devon K."/>
            <person name="Cuomo C."/>
            <person name="Jaffe D."/>
            <person name="Butler J."/>
            <person name="Alvarez P."/>
            <person name="Gnerre S."/>
            <person name="Grabherr M."/>
            <person name="Mauceli E."/>
            <person name="Brockman W."/>
            <person name="Young S."/>
            <person name="LaButti K."/>
            <person name="Sykes S."/>
            <person name="DeCaprio D."/>
            <person name="Crawford M."/>
            <person name="Koehrsen M."/>
            <person name="Engels R."/>
            <person name="Montgomery P."/>
            <person name="Pearson M."/>
            <person name="Howarth C."/>
            <person name="Larson L."/>
            <person name="White J."/>
            <person name="Zeng Q."/>
            <person name="Kodira C."/>
            <person name="Yandava C."/>
            <person name="Alvarado L."/>
            <person name="O'Leary S."/>
            <person name="Szabo L."/>
            <person name="Dean R."/>
            <person name="Schein J."/>
        </authorList>
    </citation>
    <scope>NUCLEOTIDE SEQUENCE</scope>
    <source>
        <strain>CRL 75-36-700-3</strain>
    </source>
</reference>
<dbReference type="STRING" id="418459.E3KBB1"/>
<organism evidence="3 4">
    <name type="scientific">Puccinia graminis f. sp. tritici (strain CRL 75-36-700-3 / race SCCL)</name>
    <name type="common">Black stem rust fungus</name>
    <dbReference type="NCBI Taxonomy" id="418459"/>
    <lineage>
        <taxon>Eukaryota</taxon>
        <taxon>Fungi</taxon>
        <taxon>Dikarya</taxon>
        <taxon>Basidiomycota</taxon>
        <taxon>Pucciniomycotina</taxon>
        <taxon>Pucciniomycetes</taxon>
        <taxon>Pucciniales</taxon>
        <taxon>Pucciniaceae</taxon>
        <taxon>Puccinia</taxon>
    </lineage>
</organism>
<evidence type="ECO:0000256" key="1">
    <source>
        <dbReference type="SAM" id="MobiDB-lite"/>
    </source>
</evidence>
<accession>E3KBB1</accession>
<feature type="region of interest" description="Disordered" evidence="1">
    <location>
        <begin position="45"/>
        <end position="135"/>
    </location>
</feature>
<feature type="compositionally biased region" description="Polar residues" evidence="1">
    <location>
        <begin position="55"/>
        <end position="88"/>
    </location>
</feature>
<dbReference type="GeneID" id="10533167"/>
<dbReference type="VEuPathDB" id="FungiDB:PGTG_07873"/>
<evidence type="ECO:0000313" key="4">
    <source>
        <dbReference type="Proteomes" id="UP000008783"/>
    </source>
</evidence>
<feature type="compositionally biased region" description="Low complexity" evidence="1">
    <location>
        <begin position="89"/>
        <end position="112"/>
    </location>
</feature>
<dbReference type="InParanoid" id="E3KBB1"/>
<dbReference type="Proteomes" id="UP000008783">
    <property type="component" value="Unassembled WGS sequence"/>
</dbReference>
<protein>
    <recommendedName>
        <fullName evidence="5">Endonuclease/exonuclease/phosphatase domain-containing protein</fullName>
    </recommendedName>
</protein>
<feature type="chain" id="PRO_5003173404" description="Endonuclease/exonuclease/phosphatase domain-containing protein" evidence="2">
    <location>
        <begin position="18"/>
        <end position="191"/>
    </location>
</feature>
<gene>
    <name evidence="3" type="ORF">PGTG_07873</name>
</gene>
<keyword evidence="4" id="KW-1185">Reference proteome</keyword>
<keyword evidence="2" id="KW-0732">Signal</keyword>